<reference evidence="2 3" key="1">
    <citation type="journal article" date="2020" name="ISME J.">
        <title>Uncovering the hidden diversity of litter-decomposition mechanisms in mushroom-forming fungi.</title>
        <authorList>
            <person name="Floudas D."/>
            <person name="Bentzer J."/>
            <person name="Ahren D."/>
            <person name="Johansson T."/>
            <person name="Persson P."/>
            <person name="Tunlid A."/>
        </authorList>
    </citation>
    <scope>NUCLEOTIDE SEQUENCE [LARGE SCALE GENOMIC DNA]</scope>
    <source>
        <strain evidence="2 3">CBS 101986</strain>
    </source>
</reference>
<protein>
    <submittedName>
        <fullName evidence="2">Uncharacterized protein</fullName>
    </submittedName>
</protein>
<evidence type="ECO:0000313" key="3">
    <source>
        <dbReference type="Proteomes" id="UP000567179"/>
    </source>
</evidence>
<dbReference type="Proteomes" id="UP000567179">
    <property type="component" value="Unassembled WGS sequence"/>
</dbReference>
<feature type="compositionally biased region" description="Polar residues" evidence="1">
    <location>
        <begin position="65"/>
        <end position="100"/>
    </location>
</feature>
<evidence type="ECO:0000256" key="1">
    <source>
        <dbReference type="SAM" id="MobiDB-lite"/>
    </source>
</evidence>
<sequence length="180" mass="20099">MPPKVSNKTVHEAVNISVYPKGLVWVTPICLHDADVIQRIYRKNNAPFSDDENLSPTDEDAAQHITSQSCGTGDHSTQNTGADENNLTQSEDCQTNGETSLSERKRGPLPKAVMDQPKLSVDYLIERFNHFEDSPKYQQTLKIEDKKEVNEKNLEVNVRAAKAKGYDVGDEEEKILATQG</sequence>
<name>A0A8H5AXA2_9AGAR</name>
<feature type="region of interest" description="Disordered" evidence="1">
    <location>
        <begin position="65"/>
        <end position="110"/>
    </location>
</feature>
<comment type="caution">
    <text evidence="2">The sequence shown here is derived from an EMBL/GenBank/DDBJ whole genome shotgun (WGS) entry which is preliminary data.</text>
</comment>
<dbReference type="AlphaFoldDB" id="A0A8H5AXA2"/>
<keyword evidence="3" id="KW-1185">Reference proteome</keyword>
<organism evidence="2 3">
    <name type="scientific">Psilocybe cf. subviscida</name>
    <dbReference type="NCBI Taxonomy" id="2480587"/>
    <lineage>
        <taxon>Eukaryota</taxon>
        <taxon>Fungi</taxon>
        <taxon>Dikarya</taxon>
        <taxon>Basidiomycota</taxon>
        <taxon>Agaricomycotina</taxon>
        <taxon>Agaricomycetes</taxon>
        <taxon>Agaricomycetidae</taxon>
        <taxon>Agaricales</taxon>
        <taxon>Agaricineae</taxon>
        <taxon>Strophariaceae</taxon>
        <taxon>Psilocybe</taxon>
    </lineage>
</organism>
<accession>A0A8H5AXA2</accession>
<dbReference type="EMBL" id="JAACJJ010000056">
    <property type="protein sequence ID" value="KAF5312694.1"/>
    <property type="molecule type" value="Genomic_DNA"/>
</dbReference>
<gene>
    <name evidence="2" type="ORF">D9619_003839</name>
</gene>
<proteinExistence type="predicted"/>
<evidence type="ECO:0000313" key="2">
    <source>
        <dbReference type="EMBL" id="KAF5312694.1"/>
    </source>
</evidence>